<evidence type="ECO:0000313" key="2">
    <source>
        <dbReference type="Proteomes" id="UP000184147"/>
    </source>
</evidence>
<proteinExistence type="predicted"/>
<dbReference type="OrthoDB" id="2556499at2"/>
<dbReference type="EMBL" id="FQVQ01000028">
    <property type="protein sequence ID" value="SHF86091.1"/>
    <property type="molecule type" value="Genomic_DNA"/>
</dbReference>
<dbReference type="Gene3D" id="3.80.10.10">
    <property type="entry name" value="Ribonuclease Inhibitor"/>
    <property type="match status" value="1"/>
</dbReference>
<dbReference type="InterPro" id="IPR032675">
    <property type="entry name" value="LRR_dom_sf"/>
</dbReference>
<name>A0A1M5F4K2_9FLAO</name>
<dbReference type="AlphaFoldDB" id="A0A1M5F4K2"/>
<dbReference type="STRING" id="1124188.SAMN05444377_1287"/>
<reference evidence="1 2" key="1">
    <citation type="submission" date="2016-11" db="EMBL/GenBank/DDBJ databases">
        <authorList>
            <person name="Jaros S."/>
            <person name="Januszkiewicz K."/>
            <person name="Wedrychowicz H."/>
        </authorList>
    </citation>
    <scope>NUCLEOTIDE SEQUENCE [LARGE SCALE GENOMIC DNA]</scope>
    <source>
        <strain evidence="1 2">DSM 25660</strain>
    </source>
</reference>
<dbReference type="SUPFAM" id="SSF52058">
    <property type="entry name" value="L domain-like"/>
    <property type="match status" value="1"/>
</dbReference>
<evidence type="ECO:0000313" key="1">
    <source>
        <dbReference type="EMBL" id="SHF86091.1"/>
    </source>
</evidence>
<sequence>MQTKGGTLADIIPKMSVKAVNEIIGQYQISKGITKKEIIELYENKNISSIQFSSPLNDFEFDYLEENLFSKRTDISLRVYGHYSEKCDLNFLKRIPSLQKFSADCLRSVQGFENLLELKNIETLGIGIFDLESFDILENINPNLKRLYLHQTKSKKPKIDSIKRFKNLECLYLENQSKGIEEIKTLKNLKDLTLRSITTENLDYLIGLNELWTVDIKLGGIKNFKALETLQSLKYLELWQIRDLSDLSFISNLVKLQNLFIQSLPNVTELPNFEKLIYLKRIYLENLKGLKNLNSLKNAKSLKEFIYTSANNVEIENLIPAIENSNLESISCWFGNSKKNIAFEKLVLESGKKPYKYSKFEYK</sequence>
<protein>
    <recommendedName>
        <fullName evidence="3">Internalin A</fullName>
    </recommendedName>
</protein>
<dbReference type="RefSeq" id="WP_083545016.1">
    <property type="nucleotide sequence ID" value="NZ_FQVQ01000028.1"/>
</dbReference>
<dbReference type="Proteomes" id="UP000184147">
    <property type="component" value="Unassembled WGS sequence"/>
</dbReference>
<keyword evidence="2" id="KW-1185">Reference proteome</keyword>
<accession>A0A1M5F4K2</accession>
<evidence type="ECO:0008006" key="3">
    <source>
        <dbReference type="Google" id="ProtNLM"/>
    </source>
</evidence>
<gene>
    <name evidence="1" type="ORF">SAMN05444377_1287</name>
</gene>
<organism evidence="1 2">
    <name type="scientific">Flavobacterium fontis</name>
    <dbReference type="NCBI Taxonomy" id="1124188"/>
    <lineage>
        <taxon>Bacteria</taxon>
        <taxon>Pseudomonadati</taxon>
        <taxon>Bacteroidota</taxon>
        <taxon>Flavobacteriia</taxon>
        <taxon>Flavobacteriales</taxon>
        <taxon>Flavobacteriaceae</taxon>
        <taxon>Flavobacterium</taxon>
    </lineage>
</organism>